<accession>A0A2N5SNG2</accession>
<evidence type="ECO:0000313" key="2">
    <source>
        <dbReference type="EMBL" id="PLW14763.1"/>
    </source>
</evidence>
<dbReference type="OrthoDB" id="2518354at2759"/>
<keyword evidence="3" id="KW-1185">Reference proteome</keyword>
<protein>
    <submittedName>
        <fullName evidence="2">Uncharacterized protein</fullName>
    </submittedName>
</protein>
<sequence length="405" mass="45159">MSCGSMEGNLHPDFRSSQPSPLAGLPQDNKFGRELGTAPHNKRAAADNHVTAPQNGRTAPAHGCTAPAADHQRPAITRVDLCDNSNDNYELPENPIGDFFCETSPQRIPAAKVPVQLRALLHSGKSTADFAQRLFATRDANKWNIAVVMFIELSCQLHSLGHDVPTAAIDVLPGGPAQHVFSNTFKIFCQSKICKIMTTGNVDSYSTATTLDGQPILRTPLILLQVRLHCRFLIAWFANHPIIYFRPTLTLKNIHLPEIYYLKATLKLLNNIVEINQRCIAANVPNLRDLILQIDHQIASSIHPQNYCGIDVAYSGTTRIHIAFLRLSLAEYISHRDRSSPLTTWEVIYRRLQHVRVQSRIFQHTFADLVVQKDQAAFPRNLRIATINKDLIHVPTNAEVKAAMA</sequence>
<proteinExistence type="predicted"/>
<comment type="caution">
    <text evidence="2">The sequence shown here is derived from an EMBL/GenBank/DDBJ whole genome shotgun (WGS) entry which is preliminary data.</text>
</comment>
<evidence type="ECO:0000313" key="3">
    <source>
        <dbReference type="Proteomes" id="UP000235388"/>
    </source>
</evidence>
<feature type="region of interest" description="Disordered" evidence="1">
    <location>
        <begin position="1"/>
        <end position="36"/>
    </location>
</feature>
<name>A0A2N5SNG2_9BASI</name>
<dbReference type="EMBL" id="PGCJ01000913">
    <property type="protein sequence ID" value="PLW14763.1"/>
    <property type="molecule type" value="Genomic_DNA"/>
</dbReference>
<organism evidence="2 3">
    <name type="scientific">Puccinia coronata f. sp. avenae</name>
    <dbReference type="NCBI Taxonomy" id="200324"/>
    <lineage>
        <taxon>Eukaryota</taxon>
        <taxon>Fungi</taxon>
        <taxon>Dikarya</taxon>
        <taxon>Basidiomycota</taxon>
        <taxon>Pucciniomycotina</taxon>
        <taxon>Pucciniomycetes</taxon>
        <taxon>Pucciniales</taxon>
        <taxon>Pucciniaceae</taxon>
        <taxon>Puccinia</taxon>
    </lineage>
</organism>
<reference evidence="2 3" key="1">
    <citation type="submission" date="2017-11" db="EMBL/GenBank/DDBJ databases">
        <title>De novo assembly and phasing of dikaryotic genomes from two isolates of Puccinia coronata f. sp. avenae, the causal agent of oat crown rust.</title>
        <authorList>
            <person name="Miller M.E."/>
            <person name="Zhang Y."/>
            <person name="Omidvar V."/>
            <person name="Sperschneider J."/>
            <person name="Schwessinger B."/>
            <person name="Raley C."/>
            <person name="Palmer J.M."/>
            <person name="Garnica D."/>
            <person name="Upadhyaya N."/>
            <person name="Rathjen J."/>
            <person name="Taylor J.M."/>
            <person name="Park R.F."/>
            <person name="Dodds P.N."/>
            <person name="Hirsch C.D."/>
            <person name="Kianian S.F."/>
            <person name="Figueroa M."/>
        </authorList>
    </citation>
    <scope>NUCLEOTIDE SEQUENCE [LARGE SCALE GENOMIC DNA]</scope>
    <source>
        <strain evidence="2">12NC29</strain>
    </source>
</reference>
<evidence type="ECO:0000256" key="1">
    <source>
        <dbReference type="SAM" id="MobiDB-lite"/>
    </source>
</evidence>
<dbReference type="Proteomes" id="UP000235388">
    <property type="component" value="Unassembled WGS sequence"/>
</dbReference>
<feature type="region of interest" description="Disordered" evidence="1">
    <location>
        <begin position="51"/>
        <end position="70"/>
    </location>
</feature>
<gene>
    <name evidence="2" type="ORF">PCANC_15719</name>
</gene>
<dbReference type="AlphaFoldDB" id="A0A2N5SNG2"/>